<feature type="binding site" evidence="12">
    <location>
        <begin position="338"/>
        <end position="340"/>
    </location>
    <ligand>
        <name>GTP</name>
        <dbReference type="ChEBI" id="CHEBI:37565"/>
    </ligand>
</feature>
<dbReference type="SMART" id="SM00729">
    <property type="entry name" value="Elp3"/>
    <property type="match status" value="1"/>
</dbReference>
<evidence type="ECO:0000256" key="3">
    <source>
        <dbReference type="ARBA" id="ARBA00022691"/>
    </source>
</evidence>
<dbReference type="GO" id="GO:0051539">
    <property type="term" value="F:4 iron, 4 sulfur cluster binding"/>
    <property type="evidence" value="ECO:0007669"/>
    <property type="project" value="UniProtKB-UniRule"/>
</dbReference>
<keyword evidence="8 12" id="KW-0342">GTP-binding</keyword>
<feature type="binding site" evidence="12">
    <location>
        <position position="142"/>
    </location>
    <ligand>
        <name>S-adenosyl-L-methionine</name>
        <dbReference type="ChEBI" id="CHEBI:59789"/>
    </ligand>
</feature>
<gene>
    <name evidence="12 14" type="primary">moaA</name>
    <name evidence="14" type="ORF">GCM10008066_05530</name>
</gene>
<evidence type="ECO:0000313" key="14">
    <source>
        <dbReference type="EMBL" id="GGI16751.1"/>
    </source>
</evidence>
<comment type="function">
    <text evidence="12">Catalyzes the cyclization of GTP to (8S)-3',8-cyclo-7,8-dihydroguanosine 5'-triphosphate.</text>
</comment>
<comment type="similarity">
    <text evidence="12">Belongs to the radical SAM superfamily. MoaA family.</text>
</comment>
<dbReference type="InterPro" id="IPR006638">
    <property type="entry name" value="Elp3/MiaA/NifB-like_rSAM"/>
</dbReference>
<evidence type="ECO:0000256" key="7">
    <source>
        <dbReference type="ARBA" id="ARBA00023014"/>
    </source>
</evidence>
<dbReference type="CDD" id="cd01335">
    <property type="entry name" value="Radical_SAM"/>
    <property type="match status" value="1"/>
</dbReference>
<dbReference type="InterPro" id="IPR050105">
    <property type="entry name" value="MoCo_biosynth_MoaA/MoaC"/>
</dbReference>
<keyword evidence="10 12" id="KW-0456">Lyase</keyword>
<comment type="catalytic activity">
    <reaction evidence="11 12">
        <text>GTP + AH2 + S-adenosyl-L-methionine = (8S)-3',8-cyclo-7,8-dihydroguanosine 5'-triphosphate + 5'-deoxyadenosine + L-methionine + A + H(+)</text>
        <dbReference type="Rhea" id="RHEA:49576"/>
        <dbReference type="ChEBI" id="CHEBI:13193"/>
        <dbReference type="ChEBI" id="CHEBI:15378"/>
        <dbReference type="ChEBI" id="CHEBI:17319"/>
        <dbReference type="ChEBI" id="CHEBI:17499"/>
        <dbReference type="ChEBI" id="CHEBI:37565"/>
        <dbReference type="ChEBI" id="CHEBI:57844"/>
        <dbReference type="ChEBI" id="CHEBI:59789"/>
        <dbReference type="ChEBI" id="CHEBI:131766"/>
        <dbReference type="EC" id="4.1.99.22"/>
    </reaction>
</comment>
<evidence type="ECO:0000256" key="6">
    <source>
        <dbReference type="ARBA" id="ARBA00023004"/>
    </source>
</evidence>
<dbReference type="InterPro" id="IPR013785">
    <property type="entry name" value="Aldolase_TIM"/>
</dbReference>
<evidence type="ECO:0000313" key="15">
    <source>
        <dbReference type="Proteomes" id="UP000642180"/>
    </source>
</evidence>
<feature type="binding site" evidence="12">
    <location>
        <position position="197"/>
    </location>
    <ligand>
        <name>S-adenosyl-L-methionine</name>
        <dbReference type="ChEBI" id="CHEBI:59789"/>
    </ligand>
</feature>
<dbReference type="SFLD" id="SFLDG01383">
    <property type="entry name" value="cyclic_pyranopterin_phosphate"/>
    <property type="match status" value="1"/>
</dbReference>
<keyword evidence="6 12" id="KW-0408">Iron</keyword>
<dbReference type="SFLD" id="SFLDG01386">
    <property type="entry name" value="main_SPASM_domain-containing"/>
    <property type="match status" value="1"/>
</dbReference>
<keyword evidence="15" id="KW-1185">Reference proteome</keyword>
<dbReference type="GO" id="GO:0006777">
    <property type="term" value="P:Mo-molybdopterin cofactor biosynthetic process"/>
    <property type="evidence" value="ECO:0007669"/>
    <property type="project" value="UniProtKB-UniRule"/>
</dbReference>
<dbReference type="UniPathway" id="UPA00344"/>
<dbReference type="PROSITE" id="PS51918">
    <property type="entry name" value="RADICAL_SAM"/>
    <property type="match status" value="1"/>
</dbReference>
<reference evidence="15" key="1">
    <citation type="journal article" date="2019" name="Int. J. Syst. Evol. Microbiol.">
        <title>The Global Catalogue of Microorganisms (GCM) 10K type strain sequencing project: providing services to taxonomists for standard genome sequencing and annotation.</title>
        <authorList>
            <consortium name="The Broad Institute Genomics Platform"/>
            <consortium name="The Broad Institute Genome Sequencing Center for Infectious Disease"/>
            <person name="Wu L."/>
            <person name="Ma J."/>
        </authorList>
    </citation>
    <scope>NUCLEOTIDE SEQUENCE [LARGE SCALE GENOMIC DNA]</scope>
    <source>
        <strain evidence="15">CCM 2767</strain>
    </source>
</reference>
<evidence type="ECO:0000256" key="5">
    <source>
        <dbReference type="ARBA" id="ARBA00022741"/>
    </source>
</evidence>
<keyword evidence="4 12" id="KW-0479">Metal-binding</keyword>
<accession>A0A8J3AUF4</accession>
<dbReference type="InterPro" id="IPR000385">
    <property type="entry name" value="MoaA_NifB_PqqE_Fe-S-bd_CS"/>
</dbReference>
<evidence type="ECO:0000259" key="13">
    <source>
        <dbReference type="PROSITE" id="PS51918"/>
    </source>
</evidence>
<evidence type="ECO:0000256" key="12">
    <source>
        <dbReference type="HAMAP-Rule" id="MF_01225"/>
    </source>
</evidence>
<dbReference type="GO" id="GO:0046872">
    <property type="term" value="F:metal ion binding"/>
    <property type="evidence" value="ECO:0007669"/>
    <property type="project" value="UniProtKB-KW"/>
</dbReference>
<sequence length="411" mass="45552">MQNAIVGPNYSLNTLCLALLKHGAFDASERSPYNTGLTYFAMTEKIIPLADHRYQNTIPIVPARLEKPTGLLTDSRARPLQDLRISITDRCNFRCVYCMPKEVFDKDYAYLPHSSLLTFEEITRIASLFVAHGVEKIRLTGGEPLLRKNIERLIEMLAALRTPDGRALDLTLTTNGSLLARKAQSLKDAGLNRVTVSLDALDDAVFKKMNDVDFAVSDVLHGLDVAHQVGLGPIKVNMVVKGGMNDQEILPMARYFKDTPFILRFIEYMDVGASNGWKMDDVIPSKEVVRRISESMPLEPVAANYTGETASRWRYVDGGGEVGVISSVTQAFCSDCSRARLSTEGKLYTCLFATGGHDLRALVRNGRSDEEISTVIGSIWRGRGDQYSELRTANTASLRAERKVEMSYIGG</sequence>
<dbReference type="GO" id="GO:0005525">
    <property type="term" value="F:GTP binding"/>
    <property type="evidence" value="ECO:0007669"/>
    <property type="project" value="UniProtKB-UniRule"/>
</dbReference>
<comment type="caution">
    <text evidence="14">The sequence shown here is derived from an EMBL/GenBank/DDBJ whole genome shotgun (WGS) entry which is preliminary data.</text>
</comment>
<feature type="binding site" evidence="12">
    <location>
        <position position="269"/>
    </location>
    <ligand>
        <name>S-adenosyl-L-methionine</name>
        <dbReference type="ChEBI" id="CHEBI:59789"/>
    </ligand>
</feature>
<comment type="pathway">
    <text evidence="12">Cofactor biosynthesis; molybdopterin biosynthesis.</text>
</comment>
<dbReference type="NCBIfam" id="TIGR02666">
    <property type="entry name" value="moaA"/>
    <property type="match status" value="1"/>
</dbReference>
<keyword evidence="3 12" id="KW-0949">S-adenosyl-L-methionine</keyword>
<dbReference type="InterPro" id="IPR058240">
    <property type="entry name" value="rSAM_sf"/>
</dbReference>
<dbReference type="GO" id="GO:0061798">
    <property type="term" value="F:GTP 3',8'-cyclase activity"/>
    <property type="evidence" value="ECO:0007669"/>
    <property type="project" value="UniProtKB-UniRule"/>
</dbReference>
<dbReference type="EC" id="4.1.99.22" evidence="1 12"/>
<evidence type="ECO:0000256" key="4">
    <source>
        <dbReference type="ARBA" id="ARBA00022723"/>
    </source>
</evidence>
<dbReference type="InterPro" id="IPR007197">
    <property type="entry name" value="rSAM"/>
</dbReference>
<feature type="binding site" evidence="12">
    <location>
        <position position="95"/>
    </location>
    <ligand>
        <name>[4Fe-4S] cluster</name>
        <dbReference type="ChEBI" id="CHEBI:49883"/>
        <label>1</label>
        <note>4Fe-4S-S-AdoMet</note>
    </ligand>
</feature>
<dbReference type="InterPro" id="IPR010505">
    <property type="entry name" value="MoaA_twitch"/>
</dbReference>
<dbReference type="SFLD" id="SFLDG01067">
    <property type="entry name" value="SPASM/twitch_domain_containing"/>
    <property type="match status" value="1"/>
</dbReference>
<feature type="binding site" evidence="12">
    <location>
        <position position="173"/>
    </location>
    <ligand>
        <name>GTP</name>
        <dbReference type="ChEBI" id="CHEBI:37565"/>
    </ligand>
</feature>
<dbReference type="SFLD" id="SFLDS00029">
    <property type="entry name" value="Radical_SAM"/>
    <property type="match status" value="1"/>
</dbReference>
<feature type="binding site" evidence="12">
    <location>
        <position position="98"/>
    </location>
    <ligand>
        <name>[4Fe-4S] cluster</name>
        <dbReference type="ChEBI" id="CHEBI:49883"/>
        <label>1</label>
        <note>4Fe-4S-S-AdoMet</note>
    </ligand>
</feature>
<dbReference type="Gene3D" id="3.20.20.70">
    <property type="entry name" value="Aldolase class I"/>
    <property type="match status" value="1"/>
</dbReference>
<name>A0A8J3AUF4_9BURK</name>
<keyword evidence="5 12" id="KW-0547">Nucleotide-binding</keyword>
<feature type="binding site" evidence="12">
    <location>
        <position position="84"/>
    </location>
    <ligand>
        <name>GTP</name>
        <dbReference type="ChEBI" id="CHEBI:37565"/>
    </ligand>
</feature>
<comment type="subunit">
    <text evidence="12">Monomer and homodimer.</text>
</comment>
<dbReference type="InterPro" id="IPR013483">
    <property type="entry name" value="MoaA"/>
</dbReference>
<feature type="binding site" evidence="12">
    <location>
        <position position="350"/>
    </location>
    <ligand>
        <name>[4Fe-4S] cluster</name>
        <dbReference type="ChEBI" id="CHEBI:49883"/>
        <label>2</label>
        <note>4Fe-4S-substrate</note>
    </ligand>
</feature>
<evidence type="ECO:0000256" key="1">
    <source>
        <dbReference type="ARBA" id="ARBA00012167"/>
    </source>
</evidence>
<dbReference type="Pfam" id="PF04055">
    <property type="entry name" value="Radical_SAM"/>
    <property type="match status" value="1"/>
</dbReference>
<feature type="binding site" evidence="12">
    <location>
        <position position="138"/>
    </location>
    <ligand>
        <name>GTP</name>
        <dbReference type="ChEBI" id="CHEBI:37565"/>
    </ligand>
</feature>
<proteinExistence type="inferred from homology"/>
<protein>
    <recommendedName>
        <fullName evidence="1 12">GTP 3',8-cyclase</fullName>
        <ecNumber evidence="1 12">4.1.99.22</ecNumber>
    </recommendedName>
    <alternativeName>
        <fullName evidence="12">Molybdenum cofactor biosynthesis protein A</fullName>
    </alternativeName>
</protein>
<dbReference type="InterPro" id="IPR040064">
    <property type="entry name" value="MoaA-like"/>
</dbReference>
<feature type="binding site" evidence="12">
    <location>
        <position position="235"/>
    </location>
    <ligand>
        <name>GTP</name>
        <dbReference type="ChEBI" id="CHEBI:37565"/>
    </ligand>
</feature>
<keyword evidence="2 12" id="KW-0004">4Fe-4S</keyword>
<evidence type="ECO:0000256" key="9">
    <source>
        <dbReference type="ARBA" id="ARBA00023150"/>
    </source>
</evidence>
<feature type="domain" description="Radical SAM core" evidence="13">
    <location>
        <begin position="75"/>
        <end position="299"/>
    </location>
</feature>
<dbReference type="SUPFAM" id="SSF102114">
    <property type="entry name" value="Radical SAM enzymes"/>
    <property type="match status" value="1"/>
</dbReference>
<dbReference type="PANTHER" id="PTHR22960:SF0">
    <property type="entry name" value="MOLYBDENUM COFACTOR BIOSYNTHESIS PROTEIN 1"/>
    <property type="match status" value="1"/>
</dbReference>
<dbReference type="GO" id="GO:0061799">
    <property type="term" value="F:cyclic pyranopterin monophosphate synthase activity"/>
    <property type="evidence" value="ECO:0007669"/>
    <property type="project" value="TreeGrafter"/>
</dbReference>
<dbReference type="CDD" id="cd21117">
    <property type="entry name" value="Twitch_MoaA"/>
    <property type="match status" value="1"/>
</dbReference>
<dbReference type="AlphaFoldDB" id="A0A8J3AUF4"/>
<comment type="cofactor">
    <cofactor evidence="12">
        <name>[4Fe-4S] cluster</name>
        <dbReference type="ChEBI" id="CHEBI:49883"/>
    </cofactor>
    <text evidence="12">Binds 2 [4Fe-4S] clusters. Binds 1 [4Fe-4S] cluster coordinated with 3 cysteines and an exchangeable S-adenosyl-L-methionine and 1 [4Fe-4S] cluster coordinated with 3 cysteines and the GTP-derived substrate.</text>
</comment>
<dbReference type="EMBL" id="BMDI01000001">
    <property type="protein sequence ID" value="GGI16751.1"/>
    <property type="molecule type" value="Genomic_DNA"/>
</dbReference>
<evidence type="ECO:0000256" key="8">
    <source>
        <dbReference type="ARBA" id="ARBA00023134"/>
    </source>
</evidence>
<feature type="binding site" evidence="12">
    <location>
        <position position="91"/>
    </location>
    <ligand>
        <name>[4Fe-4S] cluster</name>
        <dbReference type="ChEBI" id="CHEBI:49883"/>
        <label>1</label>
        <note>4Fe-4S-S-AdoMet</note>
    </ligand>
</feature>
<evidence type="ECO:0000256" key="2">
    <source>
        <dbReference type="ARBA" id="ARBA00022485"/>
    </source>
</evidence>
<feature type="binding site" evidence="12">
    <location>
        <position position="333"/>
    </location>
    <ligand>
        <name>[4Fe-4S] cluster</name>
        <dbReference type="ChEBI" id="CHEBI:49883"/>
        <label>2</label>
        <note>4Fe-4S-substrate</note>
    </ligand>
</feature>
<dbReference type="PROSITE" id="PS01305">
    <property type="entry name" value="MOAA_NIFB_PQQE"/>
    <property type="match status" value="1"/>
</dbReference>
<evidence type="ECO:0000256" key="10">
    <source>
        <dbReference type="ARBA" id="ARBA00023239"/>
    </source>
</evidence>
<organism evidence="14 15">
    <name type="scientific">Oxalicibacterium faecigallinarum</name>
    <dbReference type="NCBI Taxonomy" id="573741"/>
    <lineage>
        <taxon>Bacteria</taxon>
        <taxon>Pseudomonadati</taxon>
        <taxon>Pseudomonadota</taxon>
        <taxon>Betaproteobacteria</taxon>
        <taxon>Burkholderiales</taxon>
        <taxon>Oxalobacteraceae</taxon>
        <taxon>Oxalicibacterium</taxon>
    </lineage>
</organism>
<dbReference type="GO" id="GO:1904047">
    <property type="term" value="F:S-adenosyl-L-methionine binding"/>
    <property type="evidence" value="ECO:0007669"/>
    <property type="project" value="UniProtKB-UniRule"/>
</dbReference>
<dbReference type="PANTHER" id="PTHR22960">
    <property type="entry name" value="MOLYBDOPTERIN COFACTOR SYNTHESIS PROTEIN A"/>
    <property type="match status" value="1"/>
</dbReference>
<dbReference type="HAMAP" id="MF_01225_B">
    <property type="entry name" value="MoaA_B"/>
    <property type="match status" value="1"/>
</dbReference>
<feature type="binding site" evidence="12">
    <location>
        <position position="336"/>
    </location>
    <ligand>
        <name>[4Fe-4S] cluster</name>
        <dbReference type="ChEBI" id="CHEBI:49883"/>
        <label>2</label>
        <note>4Fe-4S-substrate</note>
    </ligand>
</feature>
<dbReference type="Proteomes" id="UP000642180">
    <property type="component" value="Unassembled WGS sequence"/>
</dbReference>
<feature type="binding site" evidence="12">
    <location>
        <position position="97"/>
    </location>
    <ligand>
        <name>S-adenosyl-L-methionine</name>
        <dbReference type="ChEBI" id="CHEBI:59789"/>
    </ligand>
</feature>
<keyword evidence="9 12" id="KW-0501">Molybdenum cofactor biosynthesis</keyword>
<evidence type="ECO:0000256" key="11">
    <source>
        <dbReference type="ARBA" id="ARBA00048697"/>
    </source>
</evidence>
<keyword evidence="7 12" id="KW-0411">Iron-sulfur</keyword>
<dbReference type="Pfam" id="PF06463">
    <property type="entry name" value="Mob_synth_C"/>
    <property type="match status" value="1"/>
</dbReference>